<name>M0M7U4_9EURY</name>
<evidence type="ECO:0008006" key="4">
    <source>
        <dbReference type="Google" id="ProtNLM"/>
    </source>
</evidence>
<sequence length="109" mass="11787">MGILWTPIALVLAAVGSGAVLLSVVMLWPVYLSLIGNLESTRAYSKTNTTTTTGTDHDDPLTVVKRQYAAGTISETEFERRVGTLLDTDARMDSIANSDDTKGLLREID</sequence>
<dbReference type="Proteomes" id="UP000011566">
    <property type="component" value="Unassembled WGS sequence"/>
</dbReference>
<gene>
    <name evidence="2" type="ORF">C447_01225</name>
</gene>
<comment type="caution">
    <text evidence="2">The sequence shown here is derived from an EMBL/GenBank/DDBJ whole genome shotgun (WGS) entry which is preliminary data.</text>
</comment>
<proteinExistence type="predicted"/>
<dbReference type="AlphaFoldDB" id="M0M7U4"/>
<keyword evidence="1" id="KW-0812">Transmembrane</keyword>
<organism evidence="2 3">
    <name type="scientific">Halococcus hamelinensis 100A6</name>
    <dbReference type="NCBI Taxonomy" id="1132509"/>
    <lineage>
        <taxon>Archaea</taxon>
        <taxon>Methanobacteriati</taxon>
        <taxon>Methanobacteriota</taxon>
        <taxon>Stenosarchaea group</taxon>
        <taxon>Halobacteria</taxon>
        <taxon>Halobacteriales</taxon>
        <taxon>Halococcaceae</taxon>
        <taxon>Halococcus</taxon>
    </lineage>
</organism>
<accession>M0M7U4</accession>
<evidence type="ECO:0000256" key="1">
    <source>
        <dbReference type="SAM" id="Phobius"/>
    </source>
</evidence>
<dbReference type="EMBL" id="AOMB01000005">
    <property type="protein sequence ID" value="EMA41433.1"/>
    <property type="molecule type" value="Genomic_DNA"/>
</dbReference>
<protein>
    <recommendedName>
        <fullName evidence="4">SHOCT domain-containing protein</fullName>
    </recommendedName>
</protein>
<keyword evidence="3" id="KW-1185">Reference proteome</keyword>
<dbReference type="eggNOG" id="arCOG03912">
    <property type="taxonomic scope" value="Archaea"/>
</dbReference>
<feature type="transmembrane region" description="Helical" evidence="1">
    <location>
        <begin position="6"/>
        <end position="32"/>
    </location>
</feature>
<keyword evidence="1" id="KW-0472">Membrane</keyword>
<reference evidence="2 3" key="1">
    <citation type="journal article" date="2014" name="PLoS Genet.">
        <title>Phylogenetically driven sequencing of extremely halophilic archaea reveals strategies for static and dynamic osmo-response.</title>
        <authorList>
            <person name="Becker E.A."/>
            <person name="Seitzer P.M."/>
            <person name="Tritt A."/>
            <person name="Larsen D."/>
            <person name="Krusor M."/>
            <person name="Yao A.I."/>
            <person name="Wu D."/>
            <person name="Madern D."/>
            <person name="Eisen J.A."/>
            <person name="Darling A.E."/>
            <person name="Facciotti M.T."/>
        </authorList>
    </citation>
    <scope>NUCLEOTIDE SEQUENCE [LARGE SCALE GENOMIC DNA]</scope>
    <source>
        <strain evidence="2 3">100A6</strain>
    </source>
</reference>
<dbReference type="PATRIC" id="fig|1132509.6.peg.295"/>
<evidence type="ECO:0000313" key="3">
    <source>
        <dbReference type="Proteomes" id="UP000011566"/>
    </source>
</evidence>
<keyword evidence="1" id="KW-1133">Transmembrane helix</keyword>
<evidence type="ECO:0000313" key="2">
    <source>
        <dbReference type="EMBL" id="EMA41433.1"/>
    </source>
</evidence>